<dbReference type="PROSITE" id="PS51318">
    <property type="entry name" value="TAT"/>
    <property type="match status" value="1"/>
</dbReference>
<name>A0A1R3W5Y7_9GAMM</name>
<evidence type="ECO:0000313" key="3">
    <source>
        <dbReference type="Proteomes" id="UP000223759"/>
    </source>
</evidence>
<dbReference type="EMBL" id="FTPK01000003">
    <property type="protein sequence ID" value="SIT72527.1"/>
    <property type="molecule type" value="Genomic_DNA"/>
</dbReference>
<evidence type="ECO:0000313" key="2">
    <source>
        <dbReference type="EMBL" id="SIT72527.1"/>
    </source>
</evidence>
<evidence type="ECO:0000256" key="1">
    <source>
        <dbReference type="SAM" id="MobiDB-lite"/>
    </source>
</evidence>
<accession>A0A1R3W5Y7</accession>
<protein>
    <submittedName>
        <fullName evidence="2">Uncharacterized protein</fullName>
    </submittedName>
</protein>
<feature type="region of interest" description="Disordered" evidence="1">
    <location>
        <begin position="103"/>
        <end position="124"/>
    </location>
</feature>
<dbReference type="AlphaFoldDB" id="A0A1R3W5Y7"/>
<proteinExistence type="predicted"/>
<sequence length="139" mass="16877">MSDTKKPYTRRRWLLTGAAGLVILAMGVSLPMSALAQDRGMPRNEPGLTLEERAQMRENRRIEREDRQRMRDERRSMRKDYCPALEQMSEAERDAWRQEMRTQRQRMMRMNPSERQRMREQMMNRTPGECVEWWRQQGE</sequence>
<dbReference type="InterPro" id="IPR006311">
    <property type="entry name" value="TAT_signal"/>
</dbReference>
<gene>
    <name evidence="2" type="ORF">SAMN05216526_1674</name>
</gene>
<feature type="compositionally biased region" description="Basic and acidic residues" evidence="1">
    <location>
        <begin position="112"/>
        <end position="122"/>
    </location>
</feature>
<organism evidence="2 3">
    <name type="scientific">Ectothiorhodosinus mongolicus</name>
    <dbReference type="NCBI Taxonomy" id="233100"/>
    <lineage>
        <taxon>Bacteria</taxon>
        <taxon>Pseudomonadati</taxon>
        <taxon>Pseudomonadota</taxon>
        <taxon>Gammaproteobacteria</taxon>
        <taxon>Chromatiales</taxon>
        <taxon>Ectothiorhodospiraceae</taxon>
        <taxon>Ectothiorhodosinus</taxon>
    </lineage>
</organism>
<dbReference type="STRING" id="233100.SAMN05216526_1674"/>
<reference evidence="2 3" key="1">
    <citation type="submission" date="2017-01" db="EMBL/GenBank/DDBJ databases">
        <authorList>
            <person name="Mah S.A."/>
            <person name="Swanson W.J."/>
            <person name="Moy G.W."/>
            <person name="Vacquier V.D."/>
        </authorList>
    </citation>
    <scope>NUCLEOTIDE SEQUENCE [LARGE SCALE GENOMIC DNA]</scope>
    <source>
        <strain evidence="2 3">M9</strain>
    </source>
</reference>
<dbReference type="Proteomes" id="UP000223759">
    <property type="component" value="Unassembled WGS sequence"/>
</dbReference>
<keyword evidence="3" id="KW-1185">Reference proteome</keyword>
<dbReference type="RefSeq" id="WP_076756076.1">
    <property type="nucleotide sequence ID" value="NZ_CP023018.1"/>
</dbReference>